<proteinExistence type="predicted"/>
<evidence type="ECO:0000256" key="1">
    <source>
        <dbReference type="SAM" id="MobiDB-lite"/>
    </source>
</evidence>
<dbReference type="PANTHER" id="PTHR21180">
    <property type="entry name" value="ENDONUCLEASE/EXONUCLEASE/PHOSPHATASE FAMILY DOMAIN-CONTAINING PROTEIN 1"/>
    <property type="match status" value="1"/>
</dbReference>
<feature type="compositionally biased region" description="Polar residues" evidence="1">
    <location>
        <begin position="198"/>
        <end position="207"/>
    </location>
</feature>
<dbReference type="SUPFAM" id="SSF74853">
    <property type="entry name" value="Lamin A/C globular tail domain"/>
    <property type="match status" value="1"/>
</dbReference>
<dbReference type="PANTHER" id="PTHR21180:SF32">
    <property type="entry name" value="ENDONUCLEASE_EXONUCLEASE_PHOSPHATASE FAMILY DOMAIN-CONTAINING PROTEIN 1"/>
    <property type="match status" value="1"/>
</dbReference>
<evidence type="ECO:0000313" key="3">
    <source>
        <dbReference type="EMBL" id="OGD57252.1"/>
    </source>
</evidence>
<gene>
    <name evidence="3" type="ORF">A2V71_01180</name>
</gene>
<dbReference type="GO" id="GO:0006281">
    <property type="term" value="P:DNA repair"/>
    <property type="evidence" value="ECO:0007669"/>
    <property type="project" value="InterPro"/>
</dbReference>
<dbReference type="Proteomes" id="UP000178764">
    <property type="component" value="Unassembled WGS sequence"/>
</dbReference>
<dbReference type="SMART" id="SM00278">
    <property type="entry name" value="HhH1"/>
    <property type="match status" value="2"/>
</dbReference>
<dbReference type="InterPro" id="IPR004509">
    <property type="entry name" value="Competence_ComEA_HhH"/>
</dbReference>
<evidence type="ECO:0000259" key="2">
    <source>
        <dbReference type="PROSITE" id="PS51841"/>
    </source>
</evidence>
<dbReference type="PROSITE" id="PS51841">
    <property type="entry name" value="LTD"/>
    <property type="match status" value="1"/>
</dbReference>
<dbReference type="Gene3D" id="1.10.150.320">
    <property type="entry name" value="Photosystem II 12 kDa extrinsic protein"/>
    <property type="match status" value="1"/>
</dbReference>
<dbReference type="InterPro" id="IPR001322">
    <property type="entry name" value="Lamin_tail_dom"/>
</dbReference>
<feature type="region of interest" description="Disordered" evidence="1">
    <location>
        <begin position="189"/>
        <end position="224"/>
    </location>
</feature>
<dbReference type="GO" id="GO:0003677">
    <property type="term" value="F:DNA binding"/>
    <property type="evidence" value="ECO:0007669"/>
    <property type="project" value="InterPro"/>
</dbReference>
<dbReference type="GO" id="GO:0015628">
    <property type="term" value="P:protein secretion by the type II secretion system"/>
    <property type="evidence" value="ECO:0007669"/>
    <property type="project" value="TreeGrafter"/>
</dbReference>
<dbReference type="InterPro" id="IPR036415">
    <property type="entry name" value="Lamin_tail_dom_sf"/>
</dbReference>
<dbReference type="GO" id="GO:0015627">
    <property type="term" value="C:type II protein secretion system complex"/>
    <property type="evidence" value="ECO:0007669"/>
    <property type="project" value="TreeGrafter"/>
</dbReference>
<evidence type="ECO:0000313" key="4">
    <source>
        <dbReference type="Proteomes" id="UP000178764"/>
    </source>
</evidence>
<dbReference type="Gene3D" id="2.60.40.1260">
    <property type="entry name" value="Lamin Tail domain"/>
    <property type="match status" value="1"/>
</dbReference>
<dbReference type="EMBL" id="MEZT01000004">
    <property type="protein sequence ID" value="OGD57252.1"/>
    <property type="molecule type" value="Genomic_DNA"/>
</dbReference>
<dbReference type="InterPro" id="IPR051675">
    <property type="entry name" value="Endo/Exo/Phosphatase_dom_1"/>
</dbReference>
<dbReference type="Pfam" id="PF00932">
    <property type="entry name" value="LTD"/>
    <property type="match status" value="1"/>
</dbReference>
<comment type="caution">
    <text evidence="3">The sequence shown here is derived from an EMBL/GenBank/DDBJ whole genome shotgun (WGS) entry which is preliminary data.</text>
</comment>
<dbReference type="InterPro" id="IPR003583">
    <property type="entry name" value="Hlx-hairpin-Hlx_DNA-bd_motif"/>
</dbReference>
<dbReference type="InterPro" id="IPR010994">
    <property type="entry name" value="RuvA_2-like"/>
</dbReference>
<dbReference type="Pfam" id="PF12836">
    <property type="entry name" value="HHH_3"/>
    <property type="match status" value="1"/>
</dbReference>
<protein>
    <recommendedName>
        <fullName evidence="2">LTD domain-containing protein</fullName>
    </recommendedName>
</protein>
<dbReference type="AlphaFoldDB" id="A0A1F5DQ48"/>
<feature type="compositionally biased region" description="Low complexity" evidence="1">
    <location>
        <begin position="208"/>
        <end position="224"/>
    </location>
</feature>
<sequence length="554" mass="58866">MFIQNSAGISNFFGKNRAMETASVAGVLGENGDSPFYKPCVFETDQTPDRGKLVFKEIAWMGDKDGTSNEWFSIQKRDAGPLDVSGYQVLNENEKIDIVIPKGTILSDGNPVYVLARKDGISGVDADLIFSGAVKNSDEGLRLFDDNCRLLDEVFASPKWPAGNNTTKETMRRNMATLAWFMPPEVLGQSKKDDTADAQETQSGSTGANQTEESNSASSSAAQTPFEISGKININTASREELITLSGIGQVKAQAIIDYRDTVSLFYKIEDIMNVSGIGQATFDNIKDQITVGDISPPAGPAPVQDGIPPSPPLYKFTLAKSGTGTGLIKNPSGTLCDEGCGQYSEDHVYGDVLNFSAEAASGSEFGGWSGACLGGGACQVTMNEAKTVIAIFNLKSPPAPPAQIPPVDQPRILISEVMTGIEGNSSYDFVEIYNAGPNEADLTGWTLKKKSSTGSESSLVVASRLFGKVIAAGKYLLLANDGGYTGSVPADVLWPSSYGLAYTNNAVLLYNGSGGVADQILWTEIPAGQSYSRISWEGSDFTVGEPTPQNSLD</sequence>
<dbReference type="NCBIfam" id="TIGR00426">
    <property type="entry name" value="competence protein ComEA helix-hairpin-helix repeat region"/>
    <property type="match status" value="1"/>
</dbReference>
<dbReference type="SUPFAM" id="SSF47781">
    <property type="entry name" value="RuvA domain 2-like"/>
    <property type="match status" value="1"/>
</dbReference>
<organism evidence="3 4">
    <name type="scientific">Candidatus Berkelbacteria bacterium RBG_13_40_8</name>
    <dbReference type="NCBI Taxonomy" id="1797467"/>
    <lineage>
        <taxon>Bacteria</taxon>
        <taxon>Candidatus Berkelbacteria</taxon>
    </lineage>
</organism>
<accession>A0A1F5DQ48</accession>
<name>A0A1F5DQ48_9BACT</name>
<reference evidence="3 4" key="1">
    <citation type="journal article" date="2016" name="Nat. Commun.">
        <title>Thousands of microbial genomes shed light on interconnected biogeochemical processes in an aquifer system.</title>
        <authorList>
            <person name="Anantharaman K."/>
            <person name="Brown C.T."/>
            <person name="Hug L.A."/>
            <person name="Sharon I."/>
            <person name="Castelle C.J."/>
            <person name="Probst A.J."/>
            <person name="Thomas B.C."/>
            <person name="Singh A."/>
            <person name="Wilkins M.J."/>
            <person name="Karaoz U."/>
            <person name="Brodie E.L."/>
            <person name="Williams K.H."/>
            <person name="Hubbard S.S."/>
            <person name="Banfield J.F."/>
        </authorList>
    </citation>
    <scope>NUCLEOTIDE SEQUENCE [LARGE SCALE GENOMIC DNA]</scope>
</reference>
<feature type="domain" description="LTD" evidence="2">
    <location>
        <begin position="399"/>
        <end position="536"/>
    </location>
</feature>